<proteinExistence type="inferred from homology"/>
<dbReference type="PANTHER" id="PTHR31447:SF1">
    <property type="entry name" value="OS06G0138200 PROTEIN"/>
    <property type="match status" value="1"/>
</dbReference>
<accession>A0AAV7GP57</accession>
<dbReference type="GO" id="GO:0003729">
    <property type="term" value="F:mRNA binding"/>
    <property type="evidence" value="ECO:0007669"/>
    <property type="project" value="InterPro"/>
</dbReference>
<protein>
    <submittedName>
        <fullName evidence="2">Uncharacterized protein</fullName>
    </submittedName>
</protein>
<evidence type="ECO:0000313" key="2">
    <source>
        <dbReference type="EMBL" id="KAH0457264.1"/>
    </source>
</evidence>
<evidence type="ECO:0000256" key="1">
    <source>
        <dbReference type="ARBA" id="ARBA00007879"/>
    </source>
</evidence>
<dbReference type="EMBL" id="JAGFBR010000013">
    <property type="protein sequence ID" value="KAH0457264.1"/>
    <property type="molecule type" value="Genomic_DNA"/>
</dbReference>
<dbReference type="Proteomes" id="UP000775213">
    <property type="component" value="Unassembled WGS sequence"/>
</dbReference>
<dbReference type="GO" id="GO:0006402">
    <property type="term" value="P:mRNA catabolic process"/>
    <property type="evidence" value="ECO:0007669"/>
    <property type="project" value="InterPro"/>
</dbReference>
<reference evidence="2 3" key="1">
    <citation type="journal article" date="2021" name="Hortic Res">
        <title>Chromosome-scale assembly of the Dendrobium chrysotoxum genome enhances the understanding of orchid evolution.</title>
        <authorList>
            <person name="Zhang Y."/>
            <person name="Zhang G.Q."/>
            <person name="Zhang D."/>
            <person name="Liu X.D."/>
            <person name="Xu X.Y."/>
            <person name="Sun W.H."/>
            <person name="Yu X."/>
            <person name="Zhu X."/>
            <person name="Wang Z.W."/>
            <person name="Zhao X."/>
            <person name="Zhong W.Y."/>
            <person name="Chen H."/>
            <person name="Yin W.L."/>
            <person name="Huang T."/>
            <person name="Niu S.C."/>
            <person name="Liu Z.J."/>
        </authorList>
    </citation>
    <scope>NUCLEOTIDE SEQUENCE [LARGE SCALE GENOMIC DNA]</scope>
    <source>
        <strain evidence="2">Lindl</strain>
    </source>
</reference>
<dbReference type="AlphaFoldDB" id="A0AAV7GP57"/>
<gene>
    <name evidence="2" type="ORF">IEQ34_015171</name>
</gene>
<sequence>MSRKDKNMYRRRDAPNESILEIDLANKNLNHRPTICSYLVNSSLRKRIPLGIFRNVITDHIPNLFKIMIKWLIGWHMLPIYYIPDNCICCISPHIDNHDFVRPFYNVSFLSECNIVLGSNMKIVRLGEFIESISIPLLVGIYIAFRKMEKTKWPHWFKLEIDLQNVKHYDLSDEIESQQENTERNAYVDIRTIIRKLSEKLDRAKNKSLHFDKAQKLME</sequence>
<dbReference type="PANTHER" id="PTHR31447">
    <property type="entry name" value="HYDROXYPROLINE-RICH GLYCOPROTEIN FAMILY PROTEIN-RELATED"/>
    <property type="match status" value="1"/>
</dbReference>
<comment type="similarity">
    <text evidence="1">Belongs to the alkB family.</text>
</comment>
<dbReference type="InterPro" id="IPR044842">
    <property type="entry name" value="ALKBH9B/ALKBH10B-like"/>
</dbReference>
<dbReference type="InterPro" id="IPR037151">
    <property type="entry name" value="AlkB-like_sf"/>
</dbReference>
<name>A0AAV7GP57_DENCH</name>
<evidence type="ECO:0000313" key="3">
    <source>
        <dbReference type="Proteomes" id="UP000775213"/>
    </source>
</evidence>
<comment type="caution">
    <text evidence="2">The sequence shown here is derived from an EMBL/GenBank/DDBJ whole genome shotgun (WGS) entry which is preliminary data.</text>
</comment>
<dbReference type="GO" id="GO:0032451">
    <property type="term" value="F:demethylase activity"/>
    <property type="evidence" value="ECO:0007669"/>
    <property type="project" value="InterPro"/>
</dbReference>
<dbReference type="Gene3D" id="2.60.120.590">
    <property type="entry name" value="Alpha-ketoglutarate-dependent dioxygenase AlkB-like"/>
    <property type="match status" value="1"/>
</dbReference>
<keyword evidence="3" id="KW-1185">Reference proteome</keyword>
<organism evidence="2 3">
    <name type="scientific">Dendrobium chrysotoxum</name>
    <name type="common">Orchid</name>
    <dbReference type="NCBI Taxonomy" id="161865"/>
    <lineage>
        <taxon>Eukaryota</taxon>
        <taxon>Viridiplantae</taxon>
        <taxon>Streptophyta</taxon>
        <taxon>Embryophyta</taxon>
        <taxon>Tracheophyta</taxon>
        <taxon>Spermatophyta</taxon>
        <taxon>Magnoliopsida</taxon>
        <taxon>Liliopsida</taxon>
        <taxon>Asparagales</taxon>
        <taxon>Orchidaceae</taxon>
        <taxon>Epidendroideae</taxon>
        <taxon>Malaxideae</taxon>
        <taxon>Dendrobiinae</taxon>
        <taxon>Dendrobium</taxon>
    </lineage>
</organism>